<dbReference type="Proteomes" id="UP000030651">
    <property type="component" value="Unassembled WGS sequence"/>
</dbReference>
<comment type="similarity">
    <text evidence="1 3">Belongs to the short-chain dehydrogenases/reductases (SDR) family.</text>
</comment>
<keyword evidence="2" id="KW-0560">Oxidoreductase</keyword>
<dbReference type="Gene3D" id="3.40.50.720">
    <property type="entry name" value="NAD(P)-binding Rossmann-like Domain"/>
    <property type="match status" value="1"/>
</dbReference>
<organism evidence="4 5">
    <name type="scientific">Pestalotiopsis fici (strain W106-1 / CGMCC3.15140)</name>
    <dbReference type="NCBI Taxonomy" id="1229662"/>
    <lineage>
        <taxon>Eukaryota</taxon>
        <taxon>Fungi</taxon>
        <taxon>Dikarya</taxon>
        <taxon>Ascomycota</taxon>
        <taxon>Pezizomycotina</taxon>
        <taxon>Sordariomycetes</taxon>
        <taxon>Xylariomycetidae</taxon>
        <taxon>Amphisphaeriales</taxon>
        <taxon>Sporocadaceae</taxon>
        <taxon>Pestalotiopsis</taxon>
    </lineage>
</organism>
<dbReference type="OMA" id="WEADPDQ"/>
<accession>W3X4U7</accession>
<gene>
    <name evidence="4" type="ORF">PFICI_06150</name>
</gene>
<dbReference type="PRINTS" id="PR00080">
    <property type="entry name" value="SDRFAMILY"/>
</dbReference>
<dbReference type="OrthoDB" id="1933717at2759"/>
<dbReference type="HOGENOM" id="CLU_010194_8_0_1"/>
<dbReference type="GeneID" id="19271163"/>
<dbReference type="SUPFAM" id="SSF51735">
    <property type="entry name" value="NAD(P)-binding Rossmann-fold domains"/>
    <property type="match status" value="1"/>
</dbReference>
<evidence type="ECO:0000313" key="5">
    <source>
        <dbReference type="Proteomes" id="UP000030651"/>
    </source>
</evidence>
<evidence type="ECO:0000256" key="1">
    <source>
        <dbReference type="ARBA" id="ARBA00006484"/>
    </source>
</evidence>
<keyword evidence="5" id="KW-1185">Reference proteome</keyword>
<sequence length="299" mass="32407">MTSYPPRAPENGLKFTSITHSCPYPYIEETAHVGHKVLITGGTRGIGRCIAVAFAKAGAAAIAVADISEDFDKLAHDMIQAAQGNGFDPPQIVLHKLDVTNEESVRTCAGLIREEFGGKLDVLVNNAGFMTPAMSLPESDAETWWKTIEVNLKGPYLMSKYFVPLISAAVGGPQTILNINSVAAHNLRHMASAYGTSKFAVLKLTEFLLVEAAERGLVAYSVHPGAVLTELAEKGMPADTLAGLTDNPELAASTVVWLSGERREWLSGRYLSATWDMEEVVARREEIIKDDKLKVRLVV</sequence>
<dbReference type="Pfam" id="PF00106">
    <property type="entry name" value="adh_short"/>
    <property type="match status" value="1"/>
</dbReference>
<dbReference type="RefSeq" id="XP_007832922.1">
    <property type="nucleotide sequence ID" value="XM_007834731.1"/>
</dbReference>
<name>W3X4U7_PESFW</name>
<evidence type="ECO:0000313" key="4">
    <source>
        <dbReference type="EMBL" id="ETS81148.1"/>
    </source>
</evidence>
<dbReference type="KEGG" id="pfy:PFICI_06150"/>
<proteinExistence type="inferred from homology"/>
<dbReference type="InParanoid" id="W3X4U7"/>
<dbReference type="PANTHER" id="PTHR42760:SF37">
    <property type="entry name" value="CLAVALDEHYDE DEHYDROGENASE"/>
    <property type="match status" value="1"/>
</dbReference>
<dbReference type="AlphaFoldDB" id="W3X4U7"/>
<dbReference type="PRINTS" id="PR00081">
    <property type="entry name" value="GDHRDH"/>
</dbReference>
<dbReference type="eggNOG" id="KOG0725">
    <property type="taxonomic scope" value="Eukaryota"/>
</dbReference>
<evidence type="ECO:0000256" key="2">
    <source>
        <dbReference type="ARBA" id="ARBA00023002"/>
    </source>
</evidence>
<dbReference type="CDD" id="cd05233">
    <property type="entry name" value="SDR_c"/>
    <property type="match status" value="1"/>
</dbReference>
<dbReference type="GO" id="GO:0016616">
    <property type="term" value="F:oxidoreductase activity, acting on the CH-OH group of donors, NAD or NADP as acceptor"/>
    <property type="evidence" value="ECO:0007669"/>
    <property type="project" value="TreeGrafter"/>
</dbReference>
<dbReference type="InterPro" id="IPR002347">
    <property type="entry name" value="SDR_fam"/>
</dbReference>
<dbReference type="EMBL" id="KI912112">
    <property type="protein sequence ID" value="ETS81148.1"/>
    <property type="molecule type" value="Genomic_DNA"/>
</dbReference>
<reference evidence="5" key="1">
    <citation type="journal article" date="2015" name="BMC Genomics">
        <title>Genomic and transcriptomic analysis of the endophytic fungus Pestalotiopsis fici reveals its lifestyle and high potential for synthesis of natural products.</title>
        <authorList>
            <person name="Wang X."/>
            <person name="Zhang X."/>
            <person name="Liu L."/>
            <person name="Xiang M."/>
            <person name="Wang W."/>
            <person name="Sun X."/>
            <person name="Che Y."/>
            <person name="Guo L."/>
            <person name="Liu G."/>
            <person name="Guo L."/>
            <person name="Wang C."/>
            <person name="Yin W.B."/>
            <person name="Stadler M."/>
            <person name="Zhang X."/>
            <person name="Liu X."/>
        </authorList>
    </citation>
    <scope>NUCLEOTIDE SEQUENCE [LARGE SCALE GENOMIC DNA]</scope>
    <source>
        <strain evidence="5">W106-1 / CGMCC3.15140</strain>
    </source>
</reference>
<dbReference type="PANTHER" id="PTHR42760">
    <property type="entry name" value="SHORT-CHAIN DEHYDROGENASES/REDUCTASES FAMILY MEMBER"/>
    <property type="match status" value="1"/>
</dbReference>
<evidence type="ECO:0000256" key="3">
    <source>
        <dbReference type="RuleBase" id="RU000363"/>
    </source>
</evidence>
<protein>
    <submittedName>
        <fullName evidence="4">Uncharacterized protein</fullName>
    </submittedName>
</protein>
<dbReference type="InterPro" id="IPR036291">
    <property type="entry name" value="NAD(P)-bd_dom_sf"/>
</dbReference>